<keyword evidence="6 8" id="KW-0863">Zinc-finger</keyword>
<dbReference type="GO" id="GO:0010646">
    <property type="term" value="P:regulation of cell communication"/>
    <property type="evidence" value="ECO:0007669"/>
    <property type="project" value="UniProtKB-ARBA"/>
</dbReference>
<dbReference type="InterPro" id="IPR008598">
    <property type="entry name" value="Di19_Zn-bd"/>
</dbReference>
<evidence type="ECO:0000259" key="11">
    <source>
        <dbReference type="PROSITE" id="PS50135"/>
    </source>
</evidence>
<dbReference type="GO" id="GO:0008270">
    <property type="term" value="F:zinc ion binding"/>
    <property type="evidence" value="ECO:0007669"/>
    <property type="project" value="UniProtKB-KW"/>
</dbReference>
<dbReference type="GO" id="GO:0045202">
    <property type="term" value="C:synapse"/>
    <property type="evidence" value="ECO:0007669"/>
    <property type="project" value="GOC"/>
</dbReference>
<dbReference type="SMART" id="SM00291">
    <property type="entry name" value="ZnF_ZZ"/>
    <property type="match status" value="1"/>
</dbReference>
<dbReference type="PROSITE" id="PS01357">
    <property type="entry name" value="ZF_ZZ_1"/>
    <property type="match status" value="1"/>
</dbReference>
<protein>
    <recommendedName>
        <fullName evidence="3">RING-type E3 ubiquitin transferase</fullName>
        <ecNumber evidence="3">2.3.2.27</ecNumber>
    </recommendedName>
</protein>
<gene>
    <name evidence="12" type="ORF">RI129_005969</name>
</gene>
<dbReference type="PROSITE" id="PS50135">
    <property type="entry name" value="ZF_ZZ_2"/>
    <property type="match status" value="1"/>
</dbReference>
<feature type="compositionally biased region" description="Polar residues" evidence="10">
    <location>
        <begin position="259"/>
        <end position="272"/>
    </location>
</feature>
<proteinExistence type="inferred from homology"/>
<comment type="catalytic activity">
    <reaction evidence="1">
        <text>S-ubiquitinyl-[E2 ubiquitin-conjugating enzyme]-L-cysteine + [acceptor protein]-L-lysine = [E2 ubiquitin-conjugating enzyme]-L-cysteine + N(6)-ubiquitinyl-[acceptor protein]-L-lysine.</text>
        <dbReference type="EC" id="2.3.2.27"/>
    </reaction>
</comment>
<dbReference type="PANTHER" id="PTHR12268:SF13">
    <property type="entry name" value="E3 UBIQUITIN-PROTEIN LIGASE KCMF1"/>
    <property type="match status" value="1"/>
</dbReference>
<comment type="caution">
    <text evidence="12">The sequence shown here is derived from an EMBL/GenBank/DDBJ whole genome shotgun (WGS) entry which is preliminary data.</text>
</comment>
<dbReference type="InterPro" id="IPR050774">
    <property type="entry name" value="KCMF1/Dystrophin"/>
</dbReference>
<evidence type="ECO:0000256" key="10">
    <source>
        <dbReference type="SAM" id="MobiDB-lite"/>
    </source>
</evidence>
<feature type="region of interest" description="Disordered" evidence="10">
    <location>
        <begin position="158"/>
        <end position="184"/>
    </location>
</feature>
<name>A0AAN7VJ19_9COLE</name>
<evidence type="ECO:0000256" key="8">
    <source>
        <dbReference type="PROSITE-ProRule" id="PRU00228"/>
    </source>
</evidence>
<evidence type="ECO:0000256" key="5">
    <source>
        <dbReference type="ARBA" id="ARBA00022723"/>
    </source>
</evidence>
<evidence type="ECO:0000256" key="7">
    <source>
        <dbReference type="ARBA" id="ARBA00022833"/>
    </source>
</evidence>
<evidence type="ECO:0000313" key="12">
    <source>
        <dbReference type="EMBL" id="KAK5644669.1"/>
    </source>
</evidence>
<evidence type="ECO:0000256" key="9">
    <source>
        <dbReference type="SAM" id="Coils"/>
    </source>
</evidence>
<dbReference type="GO" id="GO:0023051">
    <property type="term" value="P:regulation of signaling"/>
    <property type="evidence" value="ECO:0007669"/>
    <property type="project" value="UniProtKB-ARBA"/>
</dbReference>
<dbReference type="GO" id="GO:0099536">
    <property type="term" value="P:synaptic signaling"/>
    <property type="evidence" value="ECO:0007669"/>
    <property type="project" value="TreeGrafter"/>
</dbReference>
<dbReference type="InterPro" id="IPR043145">
    <property type="entry name" value="Znf_ZZ_sf"/>
</dbReference>
<keyword evidence="9" id="KW-0175">Coiled coil</keyword>
<evidence type="ECO:0000256" key="3">
    <source>
        <dbReference type="ARBA" id="ARBA00012483"/>
    </source>
</evidence>
<sequence length="359" mass="39314">MDRHEGVSCDSCLKGNFHGRRFKCLICYDYDLCSTCYEAGATTTRHSVDHAMQCILTKADFSLYYGGETIANSDQPQSYTCPLCGRMGFTDGTLQEHVAADHADTSLEVVCPICAITPGGDPNLMTDDFAGHLTLEHRTGPRELISFLDESFASRTRRLPGRGSVRGRSSQGPQRRPFSSSNALSSLSLSSWDSIDPIAELLSQLSSVRRTASNASSNNSSTQSQLQQLEMQLQLERQQALSTMLQRGRLSRRQLQNQTVAKESTNTESADSQGLALKPSLTLPQPASQLSTSIPPSSFLLGKLLEEHSSQNSSEKIRSERSSFVQQVVLSTILPRREEINVSQLNDSSLSCITNPALS</sequence>
<dbReference type="EMBL" id="JAVRBK010000004">
    <property type="protein sequence ID" value="KAK5644669.1"/>
    <property type="molecule type" value="Genomic_DNA"/>
</dbReference>
<organism evidence="12 13">
    <name type="scientific">Pyrocoelia pectoralis</name>
    <dbReference type="NCBI Taxonomy" id="417401"/>
    <lineage>
        <taxon>Eukaryota</taxon>
        <taxon>Metazoa</taxon>
        <taxon>Ecdysozoa</taxon>
        <taxon>Arthropoda</taxon>
        <taxon>Hexapoda</taxon>
        <taxon>Insecta</taxon>
        <taxon>Pterygota</taxon>
        <taxon>Neoptera</taxon>
        <taxon>Endopterygota</taxon>
        <taxon>Coleoptera</taxon>
        <taxon>Polyphaga</taxon>
        <taxon>Elateriformia</taxon>
        <taxon>Elateroidea</taxon>
        <taxon>Lampyridae</taxon>
        <taxon>Lampyrinae</taxon>
        <taxon>Pyrocoelia</taxon>
    </lineage>
</organism>
<dbReference type="EC" id="2.3.2.27" evidence="3"/>
<dbReference type="AlphaFoldDB" id="A0AAN7VJ19"/>
<dbReference type="Proteomes" id="UP001329430">
    <property type="component" value="Chromosome 4"/>
</dbReference>
<dbReference type="SUPFAM" id="SSF57850">
    <property type="entry name" value="RING/U-box"/>
    <property type="match status" value="1"/>
</dbReference>
<keyword evidence="13" id="KW-1185">Reference proteome</keyword>
<reference evidence="12 13" key="1">
    <citation type="journal article" date="2024" name="Insects">
        <title>An Improved Chromosome-Level Genome Assembly of the Firefly Pyrocoelia pectoralis.</title>
        <authorList>
            <person name="Fu X."/>
            <person name="Meyer-Rochow V.B."/>
            <person name="Ballantyne L."/>
            <person name="Zhu X."/>
        </authorList>
    </citation>
    <scope>NUCLEOTIDE SEQUENCE [LARGE SCALE GENOMIC DNA]</scope>
    <source>
        <strain evidence="12">XCY_ONT2</strain>
    </source>
</reference>
<evidence type="ECO:0000256" key="2">
    <source>
        <dbReference type="ARBA" id="ARBA00010938"/>
    </source>
</evidence>
<accession>A0AAN7VJ19</accession>
<keyword evidence="7" id="KW-0862">Zinc</keyword>
<dbReference type="PANTHER" id="PTHR12268">
    <property type="entry name" value="E3 UBIQUITIN-PROTEIN LIGASE KCMF1"/>
    <property type="match status" value="1"/>
</dbReference>
<feature type="compositionally biased region" description="Low complexity" evidence="10">
    <location>
        <begin position="247"/>
        <end position="258"/>
    </location>
</feature>
<dbReference type="InterPro" id="IPR000433">
    <property type="entry name" value="Znf_ZZ"/>
</dbReference>
<dbReference type="GO" id="GO:0005886">
    <property type="term" value="C:plasma membrane"/>
    <property type="evidence" value="ECO:0007669"/>
    <property type="project" value="TreeGrafter"/>
</dbReference>
<dbReference type="CDD" id="cd02338">
    <property type="entry name" value="ZZ_PCMF_like"/>
    <property type="match status" value="1"/>
</dbReference>
<evidence type="ECO:0000256" key="6">
    <source>
        <dbReference type="ARBA" id="ARBA00022771"/>
    </source>
</evidence>
<evidence type="ECO:0000313" key="13">
    <source>
        <dbReference type="Proteomes" id="UP001329430"/>
    </source>
</evidence>
<feature type="coiled-coil region" evidence="9">
    <location>
        <begin position="212"/>
        <end position="239"/>
    </location>
</feature>
<feature type="region of interest" description="Disordered" evidence="10">
    <location>
        <begin position="247"/>
        <end position="275"/>
    </location>
</feature>
<feature type="domain" description="ZZ-type" evidence="11">
    <location>
        <begin position="4"/>
        <end position="60"/>
    </location>
</feature>
<evidence type="ECO:0000256" key="1">
    <source>
        <dbReference type="ARBA" id="ARBA00000900"/>
    </source>
</evidence>
<comment type="similarity">
    <text evidence="2">Belongs to the KCMF1 family.</text>
</comment>
<keyword evidence="4" id="KW-0808">Transferase</keyword>
<feature type="compositionally biased region" description="Low complexity" evidence="10">
    <location>
        <begin position="161"/>
        <end position="184"/>
    </location>
</feature>
<dbReference type="Pfam" id="PF05605">
    <property type="entry name" value="zf-Di19"/>
    <property type="match status" value="1"/>
</dbReference>
<dbReference type="GO" id="GO:0061630">
    <property type="term" value="F:ubiquitin protein ligase activity"/>
    <property type="evidence" value="ECO:0007669"/>
    <property type="project" value="UniProtKB-EC"/>
</dbReference>
<evidence type="ECO:0000256" key="4">
    <source>
        <dbReference type="ARBA" id="ARBA00022679"/>
    </source>
</evidence>
<dbReference type="Pfam" id="PF00569">
    <property type="entry name" value="ZZ"/>
    <property type="match status" value="1"/>
</dbReference>
<keyword evidence="5" id="KW-0479">Metal-binding</keyword>
<dbReference type="Gene3D" id="3.30.60.90">
    <property type="match status" value="1"/>
</dbReference>